<keyword evidence="1" id="KW-0472">Membrane</keyword>
<dbReference type="Proteomes" id="UP001203136">
    <property type="component" value="Unassembled WGS sequence"/>
</dbReference>
<feature type="transmembrane region" description="Helical" evidence="1">
    <location>
        <begin position="193"/>
        <end position="215"/>
    </location>
</feature>
<dbReference type="NCBIfam" id="TIGR02123">
    <property type="entry name" value="TRAP_fused"/>
    <property type="match status" value="1"/>
</dbReference>
<dbReference type="AlphaFoldDB" id="A0AAW6AZU4"/>
<dbReference type="GeneID" id="57971088"/>
<protein>
    <submittedName>
        <fullName evidence="4">TRAP transporter permease</fullName>
    </submittedName>
</protein>
<comment type="caution">
    <text evidence="4">The sequence shown here is derived from an EMBL/GenBank/DDBJ whole genome shotgun (WGS) entry which is preliminary data.</text>
</comment>
<evidence type="ECO:0000256" key="1">
    <source>
        <dbReference type="SAM" id="Phobius"/>
    </source>
</evidence>
<reference evidence="3" key="1">
    <citation type="journal article" date="2022" name="Cell Host Microbe">
        <title>Colonization of the live biotherapeutic product VE303 and modulation of the microbiota and metabolites in healthy volunteers.</title>
        <authorList>
            <person name="Dsouza M."/>
            <person name="Menon R."/>
            <person name="Crossette E."/>
            <person name="Bhattarai S.K."/>
            <person name="Schneider J."/>
            <person name="Kim Y.G."/>
            <person name="Reddy S."/>
            <person name="Caballero S."/>
            <person name="Felix C."/>
            <person name="Cornacchione L."/>
            <person name="Hendrickson J."/>
            <person name="Watson A.R."/>
            <person name="Minot S.S."/>
            <person name="Greenfield N."/>
            <person name="Schopf L."/>
            <person name="Szabady R."/>
            <person name="Patarroyo J."/>
            <person name="Smith W."/>
            <person name="Harrison P."/>
            <person name="Kuijper E.J."/>
            <person name="Kelly C.P."/>
            <person name="Olle B."/>
            <person name="Bobilev D."/>
            <person name="Silber J.L."/>
            <person name="Bucci V."/>
            <person name="Roberts B."/>
            <person name="Faith J."/>
            <person name="Norman J.M."/>
        </authorList>
    </citation>
    <scope>NUCLEOTIDE SEQUENCE</scope>
    <source>
        <strain evidence="3">VE303-04</strain>
    </source>
</reference>
<dbReference type="EMBL" id="JAQLGM010000010">
    <property type="protein sequence ID" value="MDB1999796.1"/>
    <property type="molecule type" value="Genomic_DNA"/>
</dbReference>
<feature type="transmembrane region" description="Helical" evidence="1">
    <location>
        <begin position="94"/>
        <end position="114"/>
    </location>
</feature>
<evidence type="ECO:0000259" key="2">
    <source>
        <dbReference type="Pfam" id="PF06808"/>
    </source>
</evidence>
<feature type="transmembrane region" description="Helical" evidence="1">
    <location>
        <begin position="359"/>
        <end position="381"/>
    </location>
</feature>
<organism evidence="4 5">
    <name type="scientific">Clostridium symbiosum</name>
    <name type="common">Bacteroides symbiosus</name>
    <dbReference type="NCBI Taxonomy" id="1512"/>
    <lineage>
        <taxon>Bacteria</taxon>
        <taxon>Bacillati</taxon>
        <taxon>Bacillota</taxon>
        <taxon>Clostridia</taxon>
        <taxon>Lachnospirales</taxon>
        <taxon>Lachnospiraceae</taxon>
        <taxon>Otoolea</taxon>
    </lineage>
</organism>
<evidence type="ECO:0000313" key="3">
    <source>
        <dbReference type="EMBL" id="MCK0085737.1"/>
    </source>
</evidence>
<evidence type="ECO:0000313" key="5">
    <source>
        <dbReference type="Proteomes" id="UP001300871"/>
    </source>
</evidence>
<sequence>MYKEDTTIKLDEQEVSSEEVMTKFDKESKFRRLSGTPAKIVFVIAVAWSVFQLYTGLFGTFPSTLQRAPHVGAAMVLAYLLYPMNGKPSDKIPFYDYILAALAFACSAYHIVFYDQLLLRAGRFTTADMVISALAILLLLEAARRVAGLVIVCVGSVFLLYALFGNYLPGFLFHRGMTLKRLVCLEWLGTEGILGSPIYVSSSFIFLFLAFATFLKASGVGDWMTGLAMGACGGSVGGPAKAAVVASALQGTISGSSVANTVSTGSITIPLMKKSGYRPEFAGAVEAAASTGGQIMPPIMGAAAFIMTEYVGTNYGTIALAACIPALLYFTGIFTNVHFEAVKNGLLGIPKEHRPEVVYLLKTGWYRVAPIIVIVALLVMGRSAMNAAMYGIISCLIIWVIEIVRETKRFNVLEFLKKFVLCLEETARGAISVAVTCGCAGIIVGVVTATGLGLKMANGIVELAGGSLILTMVFTMLCSLILGMGVPTTANYIIQATISAPALVALGVPAIAAHMFVFYFGIVADITPPVALAAFAGAGIAKANPMKTGFNAFRLGFAAYLVPYIFVMNPVLVLVNPGWSTPYFILMVAKAIITAIIGMIGIATGFTRYFIAPCKWWESVLLVICGVLMVDAGNVTDLIGIALFAVLAGMQLVRKKGQAA</sequence>
<feature type="transmembrane region" description="Helical" evidence="1">
    <location>
        <begin position="426"/>
        <end position="452"/>
    </location>
</feature>
<keyword evidence="1" id="KW-0812">Transmembrane</keyword>
<dbReference type="PANTHER" id="PTHR43849:SF2">
    <property type="entry name" value="BLL3936 PROTEIN"/>
    <property type="match status" value="1"/>
</dbReference>
<feature type="transmembrane region" description="Helical" evidence="1">
    <location>
        <begin position="147"/>
        <end position="173"/>
    </location>
</feature>
<feature type="transmembrane region" description="Helical" evidence="1">
    <location>
        <begin position="120"/>
        <end position="140"/>
    </location>
</feature>
<name>A0AAW6AZU4_CLOSY</name>
<dbReference type="InterPro" id="IPR010656">
    <property type="entry name" value="DctM"/>
</dbReference>
<dbReference type="RefSeq" id="WP_003506767.1">
    <property type="nucleotide sequence ID" value="NZ_CABKPP010000002.1"/>
</dbReference>
<feature type="transmembrane region" description="Helical" evidence="1">
    <location>
        <begin position="526"/>
        <end position="543"/>
    </location>
</feature>
<dbReference type="PANTHER" id="PTHR43849">
    <property type="entry name" value="BLL3936 PROTEIN"/>
    <property type="match status" value="1"/>
</dbReference>
<feature type="transmembrane region" description="Helical" evidence="1">
    <location>
        <begin position="464"/>
        <end position="486"/>
    </location>
</feature>
<keyword evidence="1" id="KW-1133">Transmembrane helix</keyword>
<accession>A0AAW6AZU4</accession>
<feature type="transmembrane region" description="Helical" evidence="1">
    <location>
        <begin position="318"/>
        <end position="339"/>
    </location>
</feature>
<feature type="transmembrane region" description="Helical" evidence="1">
    <location>
        <begin position="40"/>
        <end position="59"/>
    </location>
</feature>
<feature type="transmembrane region" description="Helical" evidence="1">
    <location>
        <begin position="581"/>
        <end position="602"/>
    </location>
</feature>
<reference evidence="4" key="2">
    <citation type="submission" date="2023-01" db="EMBL/GenBank/DDBJ databases">
        <title>Human gut microbiome strain richness.</title>
        <authorList>
            <person name="Chen-Liaw A."/>
        </authorList>
    </citation>
    <scope>NUCLEOTIDE SEQUENCE</scope>
    <source>
        <strain evidence="4">B1_m1001713B170214d0_201011</strain>
    </source>
</reference>
<dbReference type="InterPro" id="IPR011853">
    <property type="entry name" value="TRAP_DctM-Dct_fused"/>
</dbReference>
<gene>
    <name evidence="3" type="ORF">K5I21_07620</name>
    <name evidence="4" type="ORF">PM006_06245</name>
</gene>
<dbReference type="Proteomes" id="UP001300871">
    <property type="component" value="Unassembled WGS sequence"/>
</dbReference>
<evidence type="ECO:0000313" key="4">
    <source>
        <dbReference type="EMBL" id="MDB1999796.1"/>
    </source>
</evidence>
<feature type="transmembrane region" description="Helical" evidence="1">
    <location>
        <begin position="555"/>
        <end position="575"/>
    </location>
</feature>
<proteinExistence type="predicted"/>
<dbReference type="Pfam" id="PF06808">
    <property type="entry name" value="DctM"/>
    <property type="match status" value="1"/>
</dbReference>
<dbReference type="EMBL" id="JAINVB010000001">
    <property type="protein sequence ID" value="MCK0085737.1"/>
    <property type="molecule type" value="Genomic_DNA"/>
</dbReference>
<feature type="domain" description="TRAP C4-dicarboxylate transport system permease DctM subunit" evidence="2">
    <location>
        <begin position="134"/>
        <end position="575"/>
    </location>
</feature>
<feature type="transmembrane region" description="Helical" evidence="1">
    <location>
        <begin position="387"/>
        <end position="405"/>
    </location>
</feature>
<feature type="transmembrane region" description="Helical" evidence="1">
    <location>
        <begin position="498"/>
        <end position="520"/>
    </location>
</feature>